<feature type="chain" id="PRO_5045261681" description="Sel1 repeat family protein" evidence="1">
    <location>
        <begin position="25"/>
        <end position="316"/>
    </location>
</feature>
<dbReference type="Pfam" id="PF08238">
    <property type="entry name" value="Sel1"/>
    <property type="match status" value="5"/>
</dbReference>
<dbReference type="InterPro" id="IPR006597">
    <property type="entry name" value="Sel1-like"/>
</dbReference>
<gene>
    <name evidence="2" type="ORF">ACFSJT_10500</name>
</gene>
<name>A0ABW5AZ87_9FLAO</name>
<proteinExistence type="predicted"/>
<dbReference type="Gene3D" id="1.25.40.10">
    <property type="entry name" value="Tetratricopeptide repeat domain"/>
    <property type="match status" value="1"/>
</dbReference>
<sequence>MKNKFHILMAIRFLLMFLSSTLSAQTDLFRETRKKAEANDPIAQKELGIFYGYGKEGVEKDHTQAVLWFKKSAEQGNDEGQYHYGFTFAKGRGVKRNLNTAFFWFEKSAEQGNISAMYILGIDYLKGRYYKKNDSLALKYFVKCGEKGSIEGQNAAGELYRLSGNYKKAFYWFEKSAMEGNKVGQFWLGYLLYSKGKNEDALKLWEKCYEQGEESCGKYLARLHFYGKGTQKNRKLARTILEDLGYKKTCNICHGELIVPCSHCDGTARRYSWSGSDIGHCNHCNTGYFKCEVCQGFGVIKKYYIQGYHNLLTWKW</sequence>
<accession>A0ABW5AZ87</accession>
<organism evidence="2 3">
    <name type="scientific">Aquimarina celericrescens</name>
    <dbReference type="NCBI Taxonomy" id="1964542"/>
    <lineage>
        <taxon>Bacteria</taxon>
        <taxon>Pseudomonadati</taxon>
        <taxon>Bacteroidota</taxon>
        <taxon>Flavobacteriia</taxon>
        <taxon>Flavobacteriales</taxon>
        <taxon>Flavobacteriaceae</taxon>
        <taxon>Aquimarina</taxon>
    </lineage>
</organism>
<dbReference type="InterPro" id="IPR050767">
    <property type="entry name" value="Sel1_AlgK"/>
</dbReference>
<evidence type="ECO:0000256" key="1">
    <source>
        <dbReference type="SAM" id="SignalP"/>
    </source>
</evidence>
<comment type="caution">
    <text evidence="2">The sequence shown here is derived from an EMBL/GenBank/DDBJ whole genome shotgun (WGS) entry which is preliminary data.</text>
</comment>
<reference evidence="3" key="1">
    <citation type="journal article" date="2019" name="Int. J. Syst. Evol. Microbiol.">
        <title>The Global Catalogue of Microorganisms (GCM) 10K type strain sequencing project: providing services to taxonomists for standard genome sequencing and annotation.</title>
        <authorList>
            <consortium name="The Broad Institute Genomics Platform"/>
            <consortium name="The Broad Institute Genome Sequencing Center for Infectious Disease"/>
            <person name="Wu L."/>
            <person name="Ma J."/>
        </authorList>
    </citation>
    <scope>NUCLEOTIDE SEQUENCE [LARGE SCALE GENOMIC DNA]</scope>
    <source>
        <strain evidence="3">DT92</strain>
    </source>
</reference>
<dbReference type="SUPFAM" id="SSF81901">
    <property type="entry name" value="HCP-like"/>
    <property type="match status" value="1"/>
</dbReference>
<dbReference type="PANTHER" id="PTHR11102">
    <property type="entry name" value="SEL-1-LIKE PROTEIN"/>
    <property type="match status" value="1"/>
</dbReference>
<dbReference type="RefSeq" id="WP_378320214.1">
    <property type="nucleotide sequence ID" value="NZ_JBHUHY010000009.1"/>
</dbReference>
<evidence type="ECO:0008006" key="4">
    <source>
        <dbReference type="Google" id="ProtNLM"/>
    </source>
</evidence>
<dbReference type="PANTHER" id="PTHR11102:SF160">
    <property type="entry name" value="ERAD-ASSOCIATED E3 UBIQUITIN-PROTEIN LIGASE COMPONENT HRD3"/>
    <property type="match status" value="1"/>
</dbReference>
<dbReference type="Proteomes" id="UP001597344">
    <property type="component" value="Unassembled WGS sequence"/>
</dbReference>
<dbReference type="EMBL" id="JBHUHY010000009">
    <property type="protein sequence ID" value="MFD2187217.1"/>
    <property type="molecule type" value="Genomic_DNA"/>
</dbReference>
<feature type="signal peptide" evidence="1">
    <location>
        <begin position="1"/>
        <end position="24"/>
    </location>
</feature>
<keyword evidence="1" id="KW-0732">Signal</keyword>
<evidence type="ECO:0000313" key="2">
    <source>
        <dbReference type="EMBL" id="MFD2187217.1"/>
    </source>
</evidence>
<dbReference type="SMART" id="SM00671">
    <property type="entry name" value="SEL1"/>
    <property type="match status" value="5"/>
</dbReference>
<keyword evidence="3" id="KW-1185">Reference proteome</keyword>
<evidence type="ECO:0000313" key="3">
    <source>
        <dbReference type="Proteomes" id="UP001597344"/>
    </source>
</evidence>
<protein>
    <recommendedName>
        <fullName evidence="4">Sel1 repeat family protein</fullName>
    </recommendedName>
</protein>
<dbReference type="InterPro" id="IPR011990">
    <property type="entry name" value="TPR-like_helical_dom_sf"/>
</dbReference>